<dbReference type="Proteomes" id="UP000427906">
    <property type="component" value="Chromosome"/>
</dbReference>
<dbReference type="RefSeq" id="WP_155315695.1">
    <property type="nucleotide sequence ID" value="NZ_AP021874.1"/>
</dbReference>
<evidence type="ECO:0000313" key="3">
    <source>
        <dbReference type="Proteomes" id="UP000427906"/>
    </source>
</evidence>
<keyword evidence="3" id="KW-1185">Reference proteome</keyword>
<feature type="region of interest" description="Disordered" evidence="1">
    <location>
        <begin position="22"/>
        <end position="73"/>
    </location>
</feature>
<dbReference type="AlphaFoldDB" id="A0A5K7YM51"/>
<gene>
    <name evidence="2" type="ORF">DSCA_13640</name>
</gene>
<protein>
    <submittedName>
        <fullName evidence="2">Uncharacterized protein</fullName>
    </submittedName>
</protein>
<name>A0A5K7YM51_9BACT</name>
<sequence length="84" mass="8788">MINGFSIKPVYMSNAIHNAKTTANPDIAKPTGQRESIPNAPPPVNKSTIPSGPATFMTDNKINARGTSASGNCANNGNIIDIHI</sequence>
<accession>A0A5K7YM51</accession>
<reference evidence="2 3" key="1">
    <citation type="submission" date="2019-11" db="EMBL/GenBank/DDBJ databases">
        <title>Comparative genomics of hydrocarbon-degrading Desulfosarcina strains.</title>
        <authorList>
            <person name="Watanabe M."/>
            <person name="Kojima H."/>
            <person name="Fukui M."/>
        </authorList>
    </citation>
    <scope>NUCLEOTIDE SEQUENCE [LARGE SCALE GENOMIC DNA]</scope>
    <source>
        <strain evidence="2 3">PL12</strain>
    </source>
</reference>
<dbReference type="KEGG" id="dalk:DSCA_13640"/>
<dbReference type="EMBL" id="AP021874">
    <property type="protein sequence ID" value="BBO67434.1"/>
    <property type="molecule type" value="Genomic_DNA"/>
</dbReference>
<organism evidence="2 3">
    <name type="scientific">Desulfosarcina alkanivorans</name>
    <dbReference type="NCBI Taxonomy" id="571177"/>
    <lineage>
        <taxon>Bacteria</taxon>
        <taxon>Pseudomonadati</taxon>
        <taxon>Thermodesulfobacteriota</taxon>
        <taxon>Desulfobacteria</taxon>
        <taxon>Desulfobacterales</taxon>
        <taxon>Desulfosarcinaceae</taxon>
        <taxon>Desulfosarcina</taxon>
    </lineage>
</organism>
<evidence type="ECO:0000256" key="1">
    <source>
        <dbReference type="SAM" id="MobiDB-lite"/>
    </source>
</evidence>
<feature type="compositionally biased region" description="Polar residues" evidence="1">
    <location>
        <begin position="57"/>
        <end position="73"/>
    </location>
</feature>
<evidence type="ECO:0000313" key="2">
    <source>
        <dbReference type="EMBL" id="BBO67434.1"/>
    </source>
</evidence>
<proteinExistence type="predicted"/>